<proteinExistence type="predicted"/>
<sequence length="229" mass="25412">MLRKALAFAGSALQQQHQPWRTIDCRRSSSVSSAVNSIILRSLKDHYLEVSKMTPPPKVSPPSPFTVVKGALDHGGPVLRRTHGNEEISISVMRLANIIAGGIGDEEEDGINQLFLHVDISKPGQKESLHFLCGLYPDALGIHSVSLRSKTESSGFLAVPTNYGGPVFQDIDEKMRDALHSFIEERGINESLFPFLQAWLYVKDHRNLMRWFKTVGSLVNDRKQGASHA</sequence>
<dbReference type="PANTHER" id="PTHR31365">
    <property type="entry name" value="EXPRESSED PROTEIN"/>
    <property type="match status" value="1"/>
</dbReference>
<dbReference type="SUPFAM" id="SSF54529">
    <property type="entry name" value="Mitochondrial glycoprotein MAM33-like"/>
    <property type="match status" value="1"/>
</dbReference>
<dbReference type="AlphaFoldDB" id="A0AAV9K428"/>
<name>A0AAV9K428_9SOLN</name>
<dbReference type="InterPro" id="IPR036561">
    <property type="entry name" value="MAM33_sf"/>
</dbReference>
<keyword evidence="2" id="KW-1185">Reference proteome</keyword>
<evidence type="ECO:0000313" key="2">
    <source>
        <dbReference type="Proteomes" id="UP001311915"/>
    </source>
</evidence>
<dbReference type="EMBL" id="JAWPEI010000012">
    <property type="protein sequence ID" value="KAK4708091.1"/>
    <property type="molecule type" value="Genomic_DNA"/>
</dbReference>
<dbReference type="GO" id="GO:0005759">
    <property type="term" value="C:mitochondrial matrix"/>
    <property type="evidence" value="ECO:0007669"/>
    <property type="project" value="InterPro"/>
</dbReference>
<dbReference type="Pfam" id="PF02330">
    <property type="entry name" value="MAM33"/>
    <property type="match status" value="1"/>
</dbReference>
<organism evidence="1 2">
    <name type="scientific">Solanum pinnatisectum</name>
    <name type="common">tansyleaf nightshade</name>
    <dbReference type="NCBI Taxonomy" id="50273"/>
    <lineage>
        <taxon>Eukaryota</taxon>
        <taxon>Viridiplantae</taxon>
        <taxon>Streptophyta</taxon>
        <taxon>Embryophyta</taxon>
        <taxon>Tracheophyta</taxon>
        <taxon>Spermatophyta</taxon>
        <taxon>Magnoliopsida</taxon>
        <taxon>eudicotyledons</taxon>
        <taxon>Gunneridae</taxon>
        <taxon>Pentapetalae</taxon>
        <taxon>asterids</taxon>
        <taxon>lamiids</taxon>
        <taxon>Solanales</taxon>
        <taxon>Solanaceae</taxon>
        <taxon>Solanoideae</taxon>
        <taxon>Solaneae</taxon>
        <taxon>Solanum</taxon>
    </lineage>
</organism>
<dbReference type="Gene3D" id="3.10.280.10">
    <property type="entry name" value="Mitochondrial glycoprotein"/>
    <property type="match status" value="1"/>
</dbReference>
<evidence type="ECO:0008006" key="3">
    <source>
        <dbReference type="Google" id="ProtNLM"/>
    </source>
</evidence>
<accession>A0AAV9K428</accession>
<comment type="caution">
    <text evidence="1">The sequence shown here is derived from an EMBL/GenBank/DDBJ whole genome shotgun (WGS) entry which is preliminary data.</text>
</comment>
<reference evidence="1 2" key="1">
    <citation type="submission" date="2023-10" db="EMBL/GenBank/DDBJ databases">
        <title>Genome-Wide Identification Analysis in wild type Solanum Pinnatisectum Reveals Some Genes Defensing Phytophthora Infestans.</title>
        <authorList>
            <person name="Sun C."/>
        </authorList>
    </citation>
    <scope>NUCLEOTIDE SEQUENCE [LARGE SCALE GENOMIC DNA]</scope>
    <source>
        <strain evidence="1">LQN</strain>
        <tissue evidence="1">Leaf</tissue>
    </source>
</reference>
<dbReference type="PANTHER" id="PTHR31365:SF2">
    <property type="entry name" value="OS01G0771100 PROTEIN"/>
    <property type="match status" value="1"/>
</dbReference>
<dbReference type="Proteomes" id="UP001311915">
    <property type="component" value="Unassembled WGS sequence"/>
</dbReference>
<protein>
    <recommendedName>
        <fullName evidence="3">Mitochondrial acidic protein MAM33</fullName>
    </recommendedName>
</protein>
<gene>
    <name evidence="1" type="ORF">R3W88_029016</name>
</gene>
<evidence type="ECO:0000313" key="1">
    <source>
        <dbReference type="EMBL" id="KAK4708091.1"/>
    </source>
</evidence>
<dbReference type="InterPro" id="IPR003428">
    <property type="entry name" value="MAM33"/>
</dbReference>